<feature type="domain" description="Membrane transport protein MMPL" evidence="9">
    <location>
        <begin position="44"/>
        <end position="373"/>
    </location>
</feature>
<dbReference type="InterPro" id="IPR050545">
    <property type="entry name" value="Mycobact_MmpL"/>
</dbReference>
<feature type="transmembrane region" description="Helical" evidence="8">
    <location>
        <begin position="234"/>
        <end position="256"/>
    </location>
</feature>
<evidence type="ECO:0000256" key="6">
    <source>
        <dbReference type="ARBA" id="ARBA00023136"/>
    </source>
</evidence>
<keyword evidence="5 8" id="KW-1133">Transmembrane helix</keyword>
<feature type="transmembrane region" description="Helical" evidence="8">
    <location>
        <begin position="630"/>
        <end position="647"/>
    </location>
</feature>
<evidence type="ECO:0000256" key="4">
    <source>
        <dbReference type="ARBA" id="ARBA00022692"/>
    </source>
</evidence>
<reference evidence="10 11" key="1">
    <citation type="submission" date="2020-08" db="EMBL/GenBank/DDBJ databases">
        <title>Sequencing the genomes of 1000 actinobacteria strains.</title>
        <authorList>
            <person name="Klenk H.-P."/>
        </authorList>
    </citation>
    <scope>NUCLEOTIDE SEQUENCE [LARGE SCALE GENOMIC DNA]</scope>
    <source>
        <strain evidence="10 11">DSM 45258</strain>
    </source>
</reference>
<evidence type="ECO:0000313" key="10">
    <source>
        <dbReference type="EMBL" id="MBB3039549.1"/>
    </source>
</evidence>
<evidence type="ECO:0000256" key="5">
    <source>
        <dbReference type="ARBA" id="ARBA00022989"/>
    </source>
</evidence>
<feature type="domain" description="Membrane transport protein MMPL" evidence="9">
    <location>
        <begin position="489"/>
        <end position="691"/>
    </location>
</feature>
<feature type="transmembrane region" description="Helical" evidence="8">
    <location>
        <begin position="576"/>
        <end position="595"/>
    </location>
</feature>
<keyword evidence="6 8" id="KW-0472">Membrane</keyword>
<evidence type="ECO:0000256" key="3">
    <source>
        <dbReference type="ARBA" id="ARBA00022475"/>
    </source>
</evidence>
<feature type="transmembrane region" description="Helical" evidence="8">
    <location>
        <begin position="309"/>
        <end position="332"/>
    </location>
</feature>
<comment type="similarity">
    <text evidence="2">Belongs to the resistance-nodulation-cell division (RND) (TC 2.A.6) family. MmpL subfamily.</text>
</comment>
<dbReference type="PANTHER" id="PTHR33406:SF11">
    <property type="entry name" value="MEMBRANE PROTEIN SCO6666-RELATED"/>
    <property type="match status" value="1"/>
</dbReference>
<dbReference type="PANTHER" id="PTHR33406">
    <property type="entry name" value="MEMBRANE PROTEIN MJ1562-RELATED"/>
    <property type="match status" value="1"/>
</dbReference>
<dbReference type="Pfam" id="PF03176">
    <property type="entry name" value="MMPL"/>
    <property type="match status" value="2"/>
</dbReference>
<feature type="region of interest" description="Disordered" evidence="7">
    <location>
        <begin position="709"/>
        <end position="740"/>
    </location>
</feature>
<accession>A0A839RT64</accession>
<dbReference type="GO" id="GO:0005886">
    <property type="term" value="C:plasma membrane"/>
    <property type="evidence" value="ECO:0007669"/>
    <property type="project" value="UniProtKB-SubCell"/>
</dbReference>
<proteinExistence type="inferred from homology"/>
<dbReference type="OrthoDB" id="7051771at2"/>
<dbReference type="RefSeq" id="WP_064438421.1">
    <property type="nucleotide sequence ID" value="NZ_BDDI01000001.1"/>
</dbReference>
<evidence type="ECO:0000256" key="1">
    <source>
        <dbReference type="ARBA" id="ARBA00004651"/>
    </source>
</evidence>
<evidence type="ECO:0000313" key="11">
    <source>
        <dbReference type="Proteomes" id="UP000567922"/>
    </source>
</evidence>
<feature type="transmembrane region" description="Helical" evidence="8">
    <location>
        <begin position="12"/>
        <end position="34"/>
    </location>
</feature>
<evidence type="ECO:0000259" key="9">
    <source>
        <dbReference type="Pfam" id="PF03176"/>
    </source>
</evidence>
<feature type="transmembrane region" description="Helical" evidence="8">
    <location>
        <begin position="545"/>
        <end position="564"/>
    </location>
</feature>
<feature type="transmembrane region" description="Helical" evidence="8">
    <location>
        <begin position="511"/>
        <end position="533"/>
    </location>
</feature>
<sequence length="740" mass="78700">MFATLGRFVYRARFTVLALLVAILAAAGAFGLGLGDRLSQSGWDDPGSESVAAERIVKDAFGRDNAGDVVVLFTAPDGSTVDDPEFAADARQLLTEIRDDNPSEVDFVRSYWDSDALHMLATPDRQHAIASIGLLGENDTEVLASFQTIKSQFDANDSNLQLAGLQPVANALSQGMEDDIKRMELIALPAVAVLLFFIFRGVVAAALPVIIGVLTVGGAWGVTRLLTGVVEVNVFAQSVISLIGLGLAIDYGLFVVSRFREELAEGYDVPDAVRRTVATAGRTVVFSATIIAISLGGLLVFPQGFLKSVAYGAIAAVSIAALLAVTVLPALLSILGRKVDALGFAKLRPTKPAAEMQHTFWGRIAGWSIKRPLRVAVPVTIGLLLLVIPFGNIQFGGMSENYLPPDNETRIAQQQFDDLFPTFRTKPIKVVITGDISATGDVLRQANEVPGFTGAFELESRAQNVVVLSAGLVDEATAGDAIGGLRAIDVPAGTEVLVGGGPAIERDSIDAMITMMPLMAVVVVLITTLLMFLAFGSLTLPIKAVVMTALSLGSTLGILTWIFIDGHGASLLNFTPGPLMAAVVVLIVAIIYGLSTDYEIFLVSRMVEARAKGASTSEAIRMGTAQTGHIITAAALILIVVTGAFGFSEIAMMKYIAFGMIAALIIDATVIRMLLVPSVMRLLGEDCWWAPEWMKRIQRKIGLQEHELEDELRPGSTGAPRLTSETLTPGGSREELAQRP</sequence>
<feature type="transmembrane region" description="Helical" evidence="8">
    <location>
        <begin position="373"/>
        <end position="395"/>
    </location>
</feature>
<feature type="transmembrane region" description="Helical" evidence="8">
    <location>
        <begin position="284"/>
        <end position="303"/>
    </location>
</feature>
<protein>
    <submittedName>
        <fullName evidence="10">RND superfamily putative drug exporter</fullName>
    </submittedName>
</protein>
<dbReference type="Gene3D" id="1.20.1640.10">
    <property type="entry name" value="Multidrug efflux transporter AcrB transmembrane domain"/>
    <property type="match status" value="2"/>
</dbReference>
<keyword evidence="3" id="KW-1003">Cell membrane</keyword>
<dbReference type="AlphaFoldDB" id="A0A839RT64"/>
<keyword evidence="11" id="KW-1185">Reference proteome</keyword>
<evidence type="ECO:0000256" key="7">
    <source>
        <dbReference type="SAM" id="MobiDB-lite"/>
    </source>
</evidence>
<dbReference type="Proteomes" id="UP000567922">
    <property type="component" value="Unassembled WGS sequence"/>
</dbReference>
<name>A0A839RT64_9ACTN</name>
<feature type="transmembrane region" description="Helical" evidence="8">
    <location>
        <begin position="653"/>
        <end position="675"/>
    </location>
</feature>
<evidence type="ECO:0000256" key="8">
    <source>
        <dbReference type="SAM" id="Phobius"/>
    </source>
</evidence>
<organism evidence="10 11">
    <name type="scientific">Hoyosella altamirensis</name>
    <dbReference type="NCBI Taxonomy" id="616997"/>
    <lineage>
        <taxon>Bacteria</taxon>
        <taxon>Bacillati</taxon>
        <taxon>Actinomycetota</taxon>
        <taxon>Actinomycetes</taxon>
        <taxon>Mycobacteriales</taxon>
        <taxon>Hoyosellaceae</taxon>
        <taxon>Hoyosella</taxon>
    </lineage>
</organism>
<dbReference type="EMBL" id="JACHWS010000004">
    <property type="protein sequence ID" value="MBB3039549.1"/>
    <property type="molecule type" value="Genomic_DNA"/>
</dbReference>
<comment type="subcellular location">
    <subcellularLocation>
        <location evidence="1">Cell membrane</location>
        <topology evidence="1">Multi-pass membrane protein</topology>
    </subcellularLocation>
</comment>
<gene>
    <name evidence="10" type="ORF">FHU29_004037</name>
</gene>
<dbReference type="SUPFAM" id="SSF82866">
    <property type="entry name" value="Multidrug efflux transporter AcrB transmembrane domain"/>
    <property type="match status" value="2"/>
</dbReference>
<dbReference type="InterPro" id="IPR004869">
    <property type="entry name" value="MMPL_dom"/>
</dbReference>
<comment type="caution">
    <text evidence="10">The sequence shown here is derived from an EMBL/GenBank/DDBJ whole genome shotgun (WGS) entry which is preliminary data.</text>
</comment>
<keyword evidence="4 8" id="KW-0812">Transmembrane</keyword>
<evidence type="ECO:0000256" key="2">
    <source>
        <dbReference type="ARBA" id="ARBA00010157"/>
    </source>
</evidence>
<feature type="transmembrane region" description="Helical" evidence="8">
    <location>
        <begin position="185"/>
        <end position="214"/>
    </location>
</feature>